<name>A0ACB8TPE4_9APHY</name>
<organism evidence="1 2">
    <name type="scientific">Irpex rosettiformis</name>
    <dbReference type="NCBI Taxonomy" id="378272"/>
    <lineage>
        <taxon>Eukaryota</taxon>
        <taxon>Fungi</taxon>
        <taxon>Dikarya</taxon>
        <taxon>Basidiomycota</taxon>
        <taxon>Agaricomycotina</taxon>
        <taxon>Agaricomycetes</taxon>
        <taxon>Polyporales</taxon>
        <taxon>Irpicaceae</taxon>
        <taxon>Irpex</taxon>
    </lineage>
</organism>
<dbReference type="EMBL" id="MU274958">
    <property type="protein sequence ID" value="KAI0083634.1"/>
    <property type="molecule type" value="Genomic_DNA"/>
</dbReference>
<comment type="caution">
    <text evidence="1">The sequence shown here is derived from an EMBL/GenBank/DDBJ whole genome shotgun (WGS) entry which is preliminary data.</text>
</comment>
<sequence>MVTVFRAFADHLQSYIQLQDIANISVPLIPTTAAVQHTTTMFPKFSLFILSFVTLALAAPLPQAGGAPDINSIIASLRNSETGQFKPFPTRLVVPTSIPLNLGFAEKGEAQGVDKRVFTGGAPPLNPDIVDRLKQLHPVEDNVPCELLPSM</sequence>
<evidence type="ECO:0000313" key="1">
    <source>
        <dbReference type="EMBL" id="KAI0083634.1"/>
    </source>
</evidence>
<dbReference type="Proteomes" id="UP001055072">
    <property type="component" value="Unassembled WGS sequence"/>
</dbReference>
<proteinExistence type="predicted"/>
<gene>
    <name evidence="1" type="ORF">BDY19DRAFT_620524</name>
</gene>
<protein>
    <submittedName>
        <fullName evidence="1">Uncharacterized protein</fullName>
    </submittedName>
</protein>
<reference evidence="1" key="1">
    <citation type="journal article" date="2021" name="Environ. Microbiol.">
        <title>Gene family expansions and transcriptome signatures uncover fungal adaptations to wood decay.</title>
        <authorList>
            <person name="Hage H."/>
            <person name="Miyauchi S."/>
            <person name="Viragh M."/>
            <person name="Drula E."/>
            <person name="Min B."/>
            <person name="Chaduli D."/>
            <person name="Navarro D."/>
            <person name="Favel A."/>
            <person name="Norest M."/>
            <person name="Lesage-Meessen L."/>
            <person name="Balint B."/>
            <person name="Merenyi Z."/>
            <person name="de Eugenio L."/>
            <person name="Morin E."/>
            <person name="Martinez A.T."/>
            <person name="Baldrian P."/>
            <person name="Stursova M."/>
            <person name="Martinez M.J."/>
            <person name="Novotny C."/>
            <person name="Magnuson J.K."/>
            <person name="Spatafora J.W."/>
            <person name="Maurice S."/>
            <person name="Pangilinan J."/>
            <person name="Andreopoulos W."/>
            <person name="LaButti K."/>
            <person name="Hundley H."/>
            <person name="Na H."/>
            <person name="Kuo A."/>
            <person name="Barry K."/>
            <person name="Lipzen A."/>
            <person name="Henrissat B."/>
            <person name="Riley R."/>
            <person name="Ahrendt S."/>
            <person name="Nagy L.G."/>
            <person name="Grigoriev I.V."/>
            <person name="Martin F."/>
            <person name="Rosso M.N."/>
        </authorList>
    </citation>
    <scope>NUCLEOTIDE SEQUENCE</scope>
    <source>
        <strain evidence="1">CBS 384.51</strain>
    </source>
</reference>
<accession>A0ACB8TPE4</accession>
<evidence type="ECO:0000313" key="2">
    <source>
        <dbReference type="Proteomes" id="UP001055072"/>
    </source>
</evidence>
<keyword evidence="2" id="KW-1185">Reference proteome</keyword>